<dbReference type="EMBL" id="AAMD01000027">
    <property type="protein sequence ID" value="EAU67759.1"/>
    <property type="molecule type" value="Genomic_DNA"/>
</dbReference>
<protein>
    <submittedName>
        <fullName evidence="1">Uncharacterized protein</fullName>
    </submittedName>
</protein>
<gene>
    <name evidence="1" type="ORF">STIAU_4993</name>
</gene>
<sequence length="30" mass="3263">GVVVRHVLDGFFSPGARSPILFQHGRAVSR</sequence>
<evidence type="ECO:0000313" key="1">
    <source>
        <dbReference type="EMBL" id="EAU67759.1"/>
    </source>
</evidence>
<name>Q096Z7_STIAD</name>
<proteinExistence type="predicted"/>
<comment type="caution">
    <text evidence="1">The sequence shown here is derived from an EMBL/GenBank/DDBJ whole genome shotgun (WGS) entry which is preliminary data.</text>
</comment>
<organism evidence="1 2">
    <name type="scientific">Stigmatella aurantiaca (strain DW4/3-1)</name>
    <dbReference type="NCBI Taxonomy" id="378806"/>
    <lineage>
        <taxon>Bacteria</taxon>
        <taxon>Pseudomonadati</taxon>
        <taxon>Myxococcota</taxon>
        <taxon>Myxococcia</taxon>
        <taxon>Myxococcales</taxon>
        <taxon>Cystobacterineae</taxon>
        <taxon>Archangiaceae</taxon>
        <taxon>Stigmatella</taxon>
    </lineage>
</organism>
<dbReference type="AlphaFoldDB" id="Q096Z7"/>
<feature type="non-terminal residue" evidence="1">
    <location>
        <position position="1"/>
    </location>
</feature>
<evidence type="ECO:0000313" key="2">
    <source>
        <dbReference type="Proteomes" id="UP000032702"/>
    </source>
</evidence>
<accession>Q096Z7</accession>
<dbReference type="Proteomes" id="UP000032702">
    <property type="component" value="Unassembled WGS sequence"/>
</dbReference>
<reference evidence="1 2" key="1">
    <citation type="submission" date="2006-04" db="EMBL/GenBank/DDBJ databases">
        <authorList>
            <person name="Nierman W.C."/>
        </authorList>
    </citation>
    <scope>NUCLEOTIDE SEQUENCE [LARGE SCALE GENOMIC DNA]</scope>
    <source>
        <strain evidence="1 2">DW4/3-1</strain>
    </source>
</reference>